<dbReference type="EMBL" id="ASHM01047723">
    <property type="protein sequence ID" value="PNX84994.1"/>
    <property type="molecule type" value="Genomic_DNA"/>
</dbReference>
<organism evidence="1 2">
    <name type="scientific">Trifolium pratense</name>
    <name type="common">Red clover</name>
    <dbReference type="NCBI Taxonomy" id="57577"/>
    <lineage>
        <taxon>Eukaryota</taxon>
        <taxon>Viridiplantae</taxon>
        <taxon>Streptophyta</taxon>
        <taxon>Embryophyta</taxon>
        <taxon>Tracheophyta</taxon>
        <taxon>Spermatophyta</taxon>
        <taxon>Magnoliopsida</taxon>
        <taxon>eudicotyledons</taxon>
        <taxon>Gunneridae</taxon>
        <taxon>Pentapetalae</taxon>
        <taxon>rosids</taxon>
        <taxon>fabids</taxon>
        <taxon>Fabales</taxon>
        <taxon>Fabaceae</taxon>
        <taxon>Papilionoideae</taxon>
        <taxon>50 kb inversion clade</taxon>
        <taxon>NPAAA clade</taxon>
        <taxon>Hologalegina</taxon>
        <taxon>IRL clade</taxon>
        <taxon>Trifolieae</taxon>
        <taxon>Trifolium</taxon>
    </lineage>
</organism>
<dbReference type="Proteomes" id="UP000236291">
    <property type="component" value="Unassembled WGS sequence"/>
</dbReference>
<dbReference type="AlphaFoldDB" id="A0A2K3M2J6"/>
<accession>A0A2K3M2J6</accession>
<dbReference type="PANTHER" id="PTHR35317">
    <property type="entry name" value="OS04G0629600 PROTEIN"/>
    <property type="match status" value="1"/>
</dbReference>
<evidence type="ECO:0000313" key="1">
    <source>
        <dbReference type="EMBL" id="PNX84994.1"/>
    </source>
</evidence>
<reference evidence="1 2" key="2">
    <citation type="journal article" date="2017" name="Front. Plant Sci.">
        <title>Gene Classification and Mining of Molecular Markers Useful in Red Clover (Trifolium pratense) Breeding.</title>
        <authorList>
            <person name="Istvanek J."/>
            <person name="Dluhosova J."/>
            <person name="Dluhos P."/>
            <person name="Patkova L."/>
            <person name="Nedelnik J."/>
            <person name="Repkova J."/>
        </authorList>
    </citation>
    <scope>NUCLEOTIDE SEQUENCE [LARGE SCALE GENOMIC DNA]</scope>
    <source>
        <strain evidence="2">cv. Tatra</strain>
        <tissue evidence="1">Young leaves</tissue>
    </source>
</reference>
<sequence length="133" mass="15300">MAEENKFLHTLSKGLRWHHQTPPLNNNKQLKPTNSKTILVHDTSKDIWDAMRRKYQGSTKVKRTHLQALKHEFKVLTTKESESFDQYFAITLAIANRMSAQGERLQEVAIMVCLIIGFKGEDCSILYKPSPDS</sequence>
<comment type="caution">
    <text evidence="1">The sequence shown here is derived from an EMBL/GenBank/DDBJ whole genome shotgun (WGS) entry which is preliminary data.</text>
</comment>
<name>A0A2K3M2J6_TRIPR</name>
<proteinExistence type="predicted"/>
<dbReference type="PANTHER" id="PTHR35317:SF27">
    <property type="entry name" value="RETROVIRUS-RELATED POL POLYPROTEIN FROM TRANSPOSON TNT 1-94"/>
    <property type="match status" value="1"/>
</dbReference>
<reference evidence="1 2" key="1">
    <citation type="journal article" date="2014" name="Am. J. Bot.">
        <title>Genome assembly and annotation for red clover (Trifolium pratense; Fabaceae).</title>
        <authorList>
            <person name="Istvanek J."/>
            <person name="Jaros M."/>
            <person name="Krenek A."/>
            <person name="Repkova J."/>
        </authorList>
    </citation>
    <scope>NUCLEOTIDE SEQUENCE [LARGE SCALE GENOMIC DNA]</scope>
    <source>
        <strain evidence="2">cv. Tatra</strain>
        <tissue evidence="1">Young leaves</tissue>
    </source>
</reference>
<gene>
    <name evidence="1" type="ORF">L195_g041059</name>
</gene>
<dbReference type="Pfam" id="PF14223">
    <property type="entry name" value="Retrotran_gag_2"/>
    <property type="match status" value="1"/>
</dbReference>
<protein>
    <submittedName>
        <fullName evidence="1">Retrovirus-related Pol polyprotein from transposon TNT 1-94</fullName>
    </submittedName>
</protein>
<evidence type="ECO:0000313" key="2">
    <source>
        <dbReference type="Proteomes" id="UP000236291"/>
    </source>
</evidence>